<reference evidence="2" key="2">
    <citation type="journal article" date="2023" name="Science">
        <title>Genomic signatures of disease resistance in endangered staghorn corals.</title>
        <authorList>
            <person name="Vollmer S.V."/>
            <person name="Selwyn J.D."/>
            <person name="Despard B.A."/>
            <person name="Roesel C.L."/>
        </authorList>
    </citation>
    <scope>NUCLEOTIDE SEQUENCE</scope>
    <source>
        <strain evidence="2">K2</strain>
    </source>
</reference>
<keyword evidence="3" id="KW-1185">Reference proteome</keyword>
<accession>A0AAD9UT86</accession>
<protein>
    <submittedName>
        <fullName evidence="2">Uncharacterized protein</fullName>
    </submittedName>
</protein>
<dbReference type="EMBL" id="JARQWQ010000132">
    <property type="protein sequence ID" value="KAK2549063.1"/>
    <property type="molecule type" value="Genomic_DNA"/>
</dbReference>
<evidence type="ECO:0000313" key="2">
    <source>
        <dbReference type="EMBL" id="KAK2549063.1"/>
    </source>
</evidence>
<evidence type="ECO:0000313" key="3">
    <source>
        <dbReference type="Proteomes" id="UP001249851"/>
    </source>
</evidence>
<organism evidence="2 3">
    <name type="scientific">Acropora cervicornis</name>
    <name type="common">Staghorn coral</name>
    <dbReference type="NCBI Taxonomy" id="6130"/>
    <lineage>
        <taxon>Eukaryota</taxon>
        <taxon>Metazoa</taxon>
        <taxon>Cnidaria</taxon>
        <taxon>Anthozoa</taxon>
        <taxon>Hexacorallia</taxon>
        <taxon>Scleractinia</taxon>
        <taxon>Astrocoeniina</taxon>
        <taxon>Acroporidae</taxon>
        <taxon>Acropora</taxon>
    </lineage>
</organism>
<dbReference type="AlphaFoldDB" id="A0AAD9UT86"/>
<name>A0AAD9UT86_ACRCE</name>
<feature type="transmembrane region" description="Helical" evidence="1">
    <location>
        <begin position="69"/>
        <end position="89"/>
    </location>
</feature>
<evidence type="ECO:0000256" key="1">
    <source>
        <dbReference type="SAM" id="Phobius"/>
    </source>
</evidence>
<keyword evidence="1" id="KW-0812">Transmembrane</keyword>
<gene>
    <name evidence="2" type="ORF">P5673_030561</name>
</gene>
<comment type="caution">
    <text evidence="2">The sequence shown here is derived from an EMBL/GenBank/DDBJ whole genome shotgun (WGS) entry which is preliminary data.</text>
</comment>
<keyword evidence="1" id="KW-0472">Membrane</keyword>
<feature type="transmembrane region" description="Helical" evidence="1">
    <location>
        <begin position="12"/>
        <end position="30"/>
    </location>
</feature>
<proteinExistence type="predicted"/>
<keyword evidence="1" id="KW-1133">Transmembrane helix</keyword>
<reference evidence="2" key="1">
    <citation type="journal article" date="2023" name="G3 (Bethesda)">
        <title>Whole genome assembly and annotation of the endangered Caribbean coral Acropora cervicornis.</title>
        <authorList>
            <person name="Selwyn J.D."/>
            <person name="Vollmer S.V."/>
        </authorList>
    </citation>
    <scope>NUCLEOTIDE SEQUENCE</scope>
    <source>
        <strain evidence="2">K2</strain>
    </source>
</reference>
<sequence length="213" mass="23485">MAFNGQPITRFAKNALLAATIGAGGSILVNTVRRDSERAKKILCYTAVSSLTGLSVGCTYAAIRKQNLLTYSLATGVSFFTISGMFFVIRDNLLVSSRVHEWRHWLDKMQGNSTLSSRQQAMTSMQASAISGGVTGMLLSCAIWRGPSIALLNIAQGVLIAAVGEWSVDKCRLWILEETIKYHYPELVANAKRNEEVMNQFYESMNSRLIHLS</sequence>
<dbReference type="Proteomes" id="UP001249851">
    <property type="component" value="Unassembled WGS sequence"/>
</dbReference>